<organism evidence="2 3">
    <name type="scientific">Conexibacter stalactiti</name>
    <dbReference type="NCBI Taxonomy" id="1940611"/>
    <lineage>
        <taxon>Bacteria</taxon>
        <taxon>Bacillati</taxon>
        <taxon>Actinomycetota</taxon>
        <taxon>Thermoleophilia</taxon>
        <taxon>Solirubrobacterales</taxon>
        <taxon>Conexibacteraceae</taxon>
        <taxon>Conexibacter</taxon>
    </lineage>
</organism>
<evidence type="ECO:0000256" key="1">
    <source>
        <dbReference type="SAM" id="SignalP"/>
    </source>
</evidence>
<feature type="signal peptide" evidence="1">
    <location>
        <begin position="1"/>
        <end position="31"/>
    </location>
</feature>
<dbReference type="RefSeq" id="WP_318598259.1">
    <property type="nucleotide sequence ID" value="NZ_JAWSTH010000043.1"/>
</dbReference>
<keyword evidence="3" id="KW-1185">Reference proteome</keyword>
<dbReference type="Proteomes" id="UP001284601">
    <property type="component" value="Unassembled WGS sequence"/>
</dbReference>
<reference evidence="3" key="1">
    <citation type="submission" date="2023-07" db="EMBL/GenBank/DDBJ databases">
        <title>Conexibacter stalactiti sp. nov., isolated from stalactites in a lava cave and emended description of the genus Conexibacter.</title>
        <authorList>
            <person name="Lee S.D."/>
        </authorList>
    </citation>
    <scope>NUCLEOTIDE SEQUENCE [LARGE SCALE GENOMIC DNA]</scope>
    <source>
        <strain evidence="3">KCTC 39840</strain>
    </source>
</reference>
<proteinExistence type="predicted"/>
<keyword evidence="1" id="KW-0732">Signal</keyword>
<comment type="caution">
    <text evidence="2">The sequence shown here is derived from an EMBL/GenBank/DDBJ whole genome shotgun (WGS) entry which is preliminary data.</text>
</comment>
<gene>
    <name evidence="2" type="ORF">R7226_16315</name>
</gene>
<dbReference type="EMBL" id="JAWSTH010000043">
    <property type="protein sequence ID" value="MDW5595914.1"/>
    <property type="molecule type" value="Genomic_DNA"/>
</dbReference>
<sequence length="122" mass="13261">MSALPLVRLGLGAIAASTLAVSFVLPAPATAASAGLMPDPWLYCAHTVPKSTPARVSYAGIYANPHYNSARTSCRDLFVTGRPSIAWYKARPVDWTTTCRWTYGNNRVTAYVSGGRVYCYWP</sequence>
<protein>
    <submittedName>
        <fullName evidence="2">Uncharacterized protein</fullName>
    </submittedName>
</protein>
<evidence type="ECO:0000313" key="3">
    <source>
        <dbReference type="Proteomes" id="UP001284601"/>
    </source>
</evidence>
<feature type="chain" id="PRO_5047494864" evidence="1">
    <location>
        <begin position="32"/>
        <end position="122"/>
    </location>
</feature>
<evidence type="ECO:0000313" key="2">
    <source>
        <dbReference type="EMBL" id="MDW5595914.1"/>
    </source>
</evidence>
<name>A0ABU4HRU1_9ACTN</name>
<accession>A0ABU4HRU1</accession>